<organism evidence="1 2">
    <name type="scientific">Rubritalea halochordaticola</name>
    <dbReference type="NCBI Taxonomy" id="714537"/>
    <lineage>
        <taxon>Bacteria</taxon>
        <taxon>Pseudomonadati</taxon>
        <taxon>Verrucomicrobiota</taxon>
        <taxon>Verrucomicrobiia</taxon>
        <taxon>Verrucomicrobiales</taxon>
        <taxon>Rubritaleaceae</taxon>
        <taxon>Rubritalea</taxon>
    </lineage>
</organism>
<evidence type="ECO:0008006" key="3">
    <source>
        <dbReference type="Google" id="ProtNLM"/>
    </source>
</evidence>
<sequence>MKARWILYAGMILLNSCERNQMSDNQNNLPDGWVAGEGVSHEQSYVVPPLSGDPAMQQFYAARGDEAYRLYHVPTDTSIREIVEFFRVGAHGAMSYGLDEEKTIELVAGKAAKVAELIPCRLIFADQAGLKLQFERPVSDEEVAKLETMFPMDSAFETGMARYLTEWSGEGSYLAPVKEENQLHFWWD</sequence>
<evidence type="ECO:0000313" key="2">
    <source>
        <dbReference type="Proteomes" id="UP001424741"/>
    </source>
</evidence>
<protein>
    <recommendedName>
        <fullName evidence="3">DUF4253 domain-containing protein</fullName>
    </recommendedName>
</protein>
<accession>A0ABP9UZR7</accession>
<keyword evidence="2" id="KW-1185">Reference proteome</keyword>
<name>A0ABP9UZR7_9BACT</name>
<reference evidence="1 2" key="1">
    <citation type="submission" date="2024-02" db="EMBL/GenBank/DDBJ databases">
        <title>Rubritalea halochordaticola NBRC 107102.</title>
        <authorList>
            <person name="Ichikawa N."/>
            <person name="Katano-Makiyama Y."/>
            <person name="Hidaka K."/>
        </authorList>
    </citation>
    <scope>NUCLEOTIDE SEQUENCE [LARGE SCALE GENOMIC DNA]</scope>
    <source>
        <strain evidence="1 2">NBRC 107102</strain>
    </source>
</reference>
<dbReference type="Proteomes" id="UP001424741">
    <property type="component" value="Unassembled WGS sequence"/>
</dbReference>
<dbReference type="EMBL" id="BAABRL010000006">
    <property type="protein sequence ID" value="GAA5495933.1"/>
    <property type="molecule type" value="Genomic_DNA"/>
</dbReference>
<gene>
    <name evidence="1" type="ORF">Rhal01_02114</name>
</gene>
<proteinExistence type="predicted"/>
<comment type="caution">
    <text evidence="1">The sequence shown here is derived from an EMBL/GenBank/DDBJ whole genome shotgun (WGS) entry which is preliminary data.</text>
</comment>
<dbReference type="RefSeq" id="WP_346188669.1">
    <property type="nucleotide sequence ID" value="NZ_BAABRL010000006.1"/>
</dbReference>
<evidence type="ECO:0000313" key="1">
    <source>
        <dbReference type="EMBL" id="GAA5495933.1"/>
    </source>
</evidence>